<dbReference type="PANTHER" id="PTHR20857:SF15">
    <property type="entry name" value="THIAMINE-PHOSPHATE SYNTHASE"/>
    <property type="match status" value="1"/>
</dbReference>
<dbReference type="GO" id="GO:0009228">
    <property type="term" value="P:thiamine biosynthetic process"/>
    <property type="evidence" value="ECO:0007669"/>
    <property type="project" value="UniProtKB-KW"/>
</dbReference>
<evidence type="ECO:0000256" key="4">
    <source>
        <dbReference type="ARBA" id="ARBA00022842"/>
    </source>
</evidence>
<gene>
    <name evidence="9 13" type="primary">thiE</name>
    <name evidence="13" type="ORF">PB1_04475</name>
</gene>
<feature type="binding site" evidence="9">
    <location>
        <position position="146"/>
    </location>
    <ligand>
        <name>4-amino-2-methyl-5-(diphosphooxymethyl)pyrimidine</name>
        <dbReference type="ChEBI" id="CHEBI:57841"/>
    </ligand>
</feature>
<dbReference type="InterPro" id="IPR013785">
    <property type="entry name" value="Aldolase_TIM"/>
</dbReference>
<evidence type="ECO:0000256" key="5">
    <source>
        <dbReference type="ARBA" id="ARBA00022977"/>
    </source>
</evidence>
<evidence type="ECO:0000313" key="13">
    <source>
        <dbReference type="EMBL" id="EIJ82161.1"/>
    </source>
</evidence>
<evidence type="ECO:0000259" key="12">
    <source>
        <dbReference type="Pfam" id="PF02581"/>
    </source>
</evidence>
<evidence type="ECO:0000256" key="3">
    <source>
        <dbReference type="ARBA" id="ARBA00022723"/>
    </source>
</evidence>
<dbReference type="SUPFAM" id="SSF51391">
    <property type="entry name" value="Thiamin phosphate synthase"/>
    <property type="match status" value="1"/>
</dbReference>
<feature type="binding site" evidence="9">
    <location>
        <position position="175"/>
    </location>
    <ligand>
        <name>2-[(2R,5Z)-2-carboxy-4-methylthiazol-5(2H)-ylidene]ethyl phosphate</name>
        <dbReference type="ChEBI" id="CHEBI:62899"/>
    </ligand>
</feature>
<dbReference type="STRING" id="997296.PB1_04475"/>
<feature type="binding site" evidence="9">
    <location>
        <begin position="44"/>
        <end position="48"/>
    </location>
    <ligand>
        <name>4-amino-2-methyl-5-(diphosphooxymethyl)pyrimidine</name>
        <dbReference type="ChEBI" id="CHEBI:57841"/>
    </ligand>
</feature>
<comment type="cofactor">
    <cofactor evidence="9">
        <name>Mg(2+)</name>
        <dbReference type="ChEBI" id="CHEBI:18420"/>
    </cofactor>
    <text evidence="9">Binds 1 Mg(2+) ion per subunit.</text>
</comment>
<evidence type="ECO:0000256" key="11">
    <source>
        <dbReference type="RuleBase" id="RU004253"/>
    </source>
</evidence>
<dbReference type="NCBIfam" id="TIGR00693">
    <property type="entry name" value="thiE"/>
    <property type="match status" value="1"/>
</dbReference>
<comment type="catalytic activity">
    <reaction evidence="8 9 10">
        <text>2-[(2R,5Z)-2-carboxy-4-methylthiazol-5(2H)-ylidene]ethyl phosphate + 4-amino-2-methyl-5-(diphosphooxymethyl)pyrimidine + 2 H(+) = thiamine phosphate + CO2 + diphosphate</text>
        <dbReference type="Rhea" id="RHEA:47844"/>
        <dbReference type="ChEBI" id="CHEBI:15378"/>
        <dbReference type="ChEBI" id="CHEBI:16526"/>
        <dbReference type="ChEBI" id="CHEBI:33019"/>
        <dbReference type="ChEBI" id="CHEBI:37575"/>
        <dbReference type="ChEBI" id="CHEBI:57841"/>
        <dbReference type="ChEBI" id="CHEBI:62899"/>
        <dbReference type="EC" id="2.5.1.3"/>
    </reaction>
</comment>
<keyword evidence="2 9" id="KW-0808">Transferase</keyword>
<dbReference type="GO" id="GO:0005737">
    <property type="term" value="C:cytoplasm"/>
    <property type="evidence" value="ECO:0007669"/>
    <property type="project" value="TreeGrafter"/>
</dbReference>
<dbReference type="AlphaFoldDB" id="I3E6P0"/>
<keyword evidence="14" id="KW-1185">Reference proteome</keyword>
<dbReference type="UniPathway" id="UPA00060">
    <property type="reaction ID" value="UER00141"/>
</dbReference>
<keyword evidence="5 9" id="KW-0784">Thiamine biosynthesis</keyword>
<comment type="pathway">
    <text evidence="1 9 11">Cofactor biosynthesis; thiamine diphosphate biosynthesis; thiamine phosphate from 4-amino-2-methyl-5-diphosphomethylpyrimidine and 4-methyl-5-(2-phosphoethyl)-thiazole: step 1/1.</text>
</comment>
<evidence type="ECO:0000256" key="6">
    <source>
        <dbReference type="ARBA" id="ARBA00047334"/>
    </source>
</evidence>
<feature type="binding site" evidence="9">
    <location>
        <position position="80"/>
    </location>
    <ligand>
        <name>Mg(2+)</name>
        <dbReference type="ChEBI" id="CHEBI:18420"/>
    </ligand>
</feature>
<comment type="similarity">
    <text evidence="9 10">Belongs to the thiamine-phosphate synthase family.</text>
</comment>
<feature type="binding site" evidence="9">
    <location>
        <position position="117"/>
    </location>
    <ligand>
        <name>4-amino-2-methyl-5-(diphosphooxymethyl)pyrimidine</name>
        <dbReference type="ChEBI" id="CHEBI:57841"/>
    </ligand>
</feature>
<organism evidence="13 14">
    <name type="scientific">Bacillus methanolicus PB1</name>
    <dbReference type="NCBI Taxonomy" id="997296"/>
    <lineage>
        <taxon>Bacteria</taxon>
        <taxon>Bacillati</taxon>
        <taxon>Bacillota</taxon>
        <taxon>Bacilli</taxon>
        <taxon>Bacillales</taxon>
        <taxon>Bacillaceae</taxon>
        <taxon>Bacillus</taxon>
    </lineage>
</organism>
<protein>
    <recommendedName>
        <fullName evidence="9">Thiamine-phosphate synthase</fullName>
        <shortName evidence="9">TP synthase</shortName>
        <shortName evidence="9">TPS</shortName>
        <ecNumber evidence="9">2.5.1.3</ecNumber>
    </recommendedName>
    <alternativeName>
        <fullName evidence="9">Thiamine-phosphate pyrophosphorylase</fullName>
        <shortName evidence="9">TMP pyrophosphorylase</shortName>
        <shortName evidence="9">TMP-PPase</shortName>
    </alternativeName>
</protein>
<name>I3E6P0_BACMT</name>
<comment type="function">
    <text evidence="9">Condenses 4-methyl-5-(beta-hydroxyethyl)thiazole monophosphate (THZ-P) and 2-methyl-4-amino-5-hydroxymethyl pyrimidine pyrophosphate (HMP-PP) to form thiamine monophosphate (TMP).</text>
</comment>
<dbReference type="OrthoDB" id="9812206at2"/>
<dbReference type="GO" id="GO:0004789">
    <property type="term" value="F:thiamine-phosphate diphosphorylase activity"/>
    <property type="evidence" value="ECO:0007669"/>
    <property type="project" value="UniProtKB-UniRule"/>
</dbReference>
<accession>I3E6P0</accession>
<dbReference type="GO" id="GO:0009229">
    <property type="term" value="P:thiamine diphosphate biosynthetic process"/>
    <property type="evidence" value="ECO:0007669"/>
    <property type="project" value="UniProtKB-UniRule"/>
</dbReference>
<evidence type="ECO:0000256" key="10">
    <source>
        <dbReference type="RuleBase" id="RU003826"/>
    </source>
</evidence>
<dbReference type="FunFam" id="3.20.20.70:FF:000096">
    <property type="entry name" value="Thiamine-phosphate synthase"/>
    <property type="match status" value="1"/>
</dbReference>
<dbReference type="InterPro" id="IPR022998">
    <property type="entry name" value="ThiamineP_synth_TenI"/>
</dbReference>
<dbReference type="EC" id="2.5.1.3" evidence="9"/>
<comment type="catalytic activity">
    <reaction evidence="6 9 10">
        <text>4-methyl-5-(2-phosphooxyethyl)-thiazole + 4-amino-2-methyl-5-(diphosphooxymethyl)pyrimidine + H(+) = thiamine phosphate + diphosphate</text>
        <dbReference type="Rhea" id="RHEA:22328"/>
        <dbReference type="ChEBI" id="CHEBI:15378"/>
        <dbReference type="ChEBI" id="CHEBI:33019"/>
        <dbReference type="ChEBI" id="CHEBI:37575"/>
        <dbReference type="ChEBI" id="CHEBI:57841"/>
        <dbReference type="ChEBI" id="CHEBI:58296"/>
        <dbReference type="EC" id="2.5.1.3"/>
    </reaction>
</comment>
<dbReference type="PANTHER" id="PTHR20857">
    <property type="entry name" value="THIAMINE-PHOSPHATE PYROPHOSPHORYLASE"/>
    <property type="match status" value="1"/>
</dbReference>
<evidence type="ECO:0000256" key="8">
    <source>
        <dbReference type="ARBA" id="ARBA00047883"/>
    </source>
</evidence>
<feature type="domain" description="Thiamine phosphate synthase/TenI" evidence="12">
    <location>
        <begin position="15"/>
        <end position="198"/>
    </location>
</feature>
<dbReference type="HAMAP" id="MF_00097">
    <property type="entry name" value="TMP_synthase"/>
    <property type="match status" value="1"/>
</dbReference>
<evidence type="ECO:0000256" key="1">
    <source>
        <dbReference type="ARBA" id="ARBA00005165"/>
    </source>
</evidence>
<dbReference type="InterPro" id="IPR036206">
    <property type="entry name" value="ThiamineP_synth_sf"/>
</dbReference>
<evidence type="ECO:0000313" key="14">
    <source>
        <dbReference type="Proteomes" id="UP000010523"/>
    </source>
</evidence>
<dbReference type="RefSeq" id="WP_003350960.1">
    <property type="nucleotide sequence ID" value="NZ_AFEU01000001.1"/>
</dbReference>
<feature type="binding site" evidence="9">
    <location>
        <position position="99"/>
    </location>
    <ligand>
        <name>Mg(2+)</name>
        <dbReference type="ChEBI" id="CHEBI:18420"/>
    </ligand>
</feature>
<dbReference type="eggNOG" id="COG0352">
    <property type="taxonomic scope" value="Bacteria"/>
</dbReference>
<dbReference type="CDD" id="cd00564">
    <property type="entry name" value="TMP_TenI"/>
    <property type="match status" value="1"/>
</dbReference>
<dbReference type="GO" id="GO:0000287">
    <property type="term" value="F:magnesium ion binding"/>
    <property type="evidence" value="ECO:0007669"/>
    <property type="project" value="UniProtKB-UniRule"/>
</dbReference>
<comment type="catalytic activity">
    <reaction evidence="7 9 10">
        <text>2-(2-carboxy-4-methylthiazol-5-yl)ethyl phosphate + 4-amino-2-methyl-5-(diphosphooxymethyl)pyrimidine + 2 H(+) = thiamine phosphate + CO2 + diphosphate</text>
        <dbReference type="Rhea" id="RHEA:47848"/>
        <dbReference type="ChEBI" id="CHEBI:15378"/>
        <dbReference type="ChEBI" id="CHEBI:16526"/>
        <dbReference type="ChEBI" id="CHEBI:33019"/>
        <dbReference type="ChEBI" id="CHEBI:37575"/>
        <dbReference type="ChEBI" id="CHEBI:57841"/>
        <dbReference type="ChEBI" id="CHEBI:62890"/>
        <dbReference type="EC" id="2.5.1.3"/>
    </reaction>
</comment>
<feature type="binding site" evidence="9">
    <location>
        <begin position="143"/>
        <end position="145"/>
    </location>
    <ligand>
        <name>2-[(2R,5Z)-2-carboxy-4-methylthiazol-5(2H)-ylidene]ethyl phosphate</name>
        <dbReference type="ChEBI" id="CHEBI:62899"/>
    </ligand>
</feature>
<dbReference type="Gene3D" id="3.20.20.70">
    <property type="entry name" value="Aldolase class I"/>
    <property type="match status" value="1"/>
</dbReference>
<comment type="caution">
    <text evidence="13">The sequence shown here is derived from an EMBL/GenBank/DDBJ whole genome shotgun (WGS) entry which is preliminary data.</text>
</comment>
<evidence type="ECO:0000256" key="2">
    <source>
        <dbReference type="ARBA" id="ARBA00022679"/>
    </source>
</evidence>
<dbReference type="PATRIC" id="fig|997296.3.peg.973"/>
<keyword evidence="3 9" id="KW-0479">Metal-binding</keyword>
<dbReference type="InterPro" id="IPR034291">
    <property type="entry name" value="TMP_synthase"/>
</dbReference>
<dbReference type="EMBL" id="AFEU01000001">
    <property type="protein sequence ID" value="EIJ82161.1"/>
    <property type="molecule type" value="Genomic_DNA"/>
</dbReference>
<reference evidence="13 14" key="1">
    <citation type="journal article" date="2012" name="Appl. Environ. Microbiol.">
        <title>Genome Sequence of Thermotolerant Bacillus methanolicus: Features and Regulation Related to Methylotrophy and Production of L-Lysine and L-Glutamate from Methanol.</title>
        <authorList>
            <person name="Heggeset T.M."/>
            <person name="Krog A."/>
            <person name="Balzer S."/>
            <person name="Wentzel A."/>
            <person name="Ellingsen T.E."/>
            <person name="Brautaset T."/>
        </authorList>
    </citation>
    <scope>NUCLEOTIDE SEQUENCE [LARGE SCALE GENOMIC DNA]</scope>
    <source>
        <strain evidence="13 14">PB1</strain>
    </source>
</reference>
<proteinExistence type="inferred from homology"/>
<feature type="binding site" evidence="9">
    <location>
        <begin position="195"/>
        <end position="196"/>
    </location>
    <ligand>
        <name>2-[(2R,5Z)-2-carboxy-4-methylthiazol-5(2H)-ylidene]ethyl phosphate</name>
        <dbReference type="ChEBI" id="CHEBI:62899"/>
    </ligand>
</feature>
<dbReference type="Pfam" id="PF02581">
    <property type="entry name" value="TMP-TENI"/>
    <property type="match status" value="1"/>
</dbReference>
<evidence type="ECO:0000256" key="7">
    <source>
        <dbReference type="ARBA" id="ARBA00047851"/>
    </source>
</evidence>
<sequence>MAGISKENMRELLKVYFIMGSNNCLKDPLEVVSEALQGGATLFQLREKGNGALTGELKKGFAKKVQSICKKFGVPFIVNDDVDLAMELGADGVHIGQDDEYAETVRKKIGNKILGVSAHNLEEVQSAIQAGADYVGIGPIFPTKTKKDAKEVQGTALLRLLREKRIDIPAVGIGGINAHNAAQVVEAGADGVSVISAISMADSPLESTKQIKYAVVTLAGLQK</sequence>
<evidence type="ECO:0000256" key="9">
    <source>
        <dbReference type="HAMAP-Rule" id="MF_00097"/>
    </source>
</evidence>
<feature type="binding site" evidence="9">
    <location>
        <position position="79"/>
    </location>
    <ligand>
        <name>4-amino-2-methyl-5-(diphosphooxymethyl)pyrimidine</name>
        <dbReference type="ChEBI" id="CHEBI:57841"/>
    </ligand>
</feature>
<keyword evidence="4 9" id="KW-0460">Magnesium</keyword>
<dbReference type="Proteomes" id="UP000010523">
    <property type="component" value="Unassembled WGS sequence"/>
</dbReference>